<comment type="caution">
    <text evidence="3">The sequence shown here is derived from an EMBL/GenBank/DDBJ whole genome shotgun (WGS) entry which is preliminary data.</text>
</comment>
<dbReference type="OrthoDB" id="2567806at2759"/>
<evidence type="ECO:0000313" key="3">
    <source>
        <dbReference type="EMBL" id="OTA34299.1"/>
    </source>
</evidence>
<dbReference type="SUPFAM" id="SSF89895">
    <property type="entry name" value="FYSH domain"/>
    <property type="match status" value="1"/>
</dbReference>
<dbReference type="STRING" id="1157616.A0A1Z5TE27"/>
<dbReference type="Proteomes" id="UP000194280">
    <property type="component" value="Unassembled WGS sequence"/>
</dbReference>
<gene>
    <name evidence="3" type="ORF">BTJ68_05830</name>
</gene>
<evidence type="ECO:0000259" key="2">
    <source>
        <dbReference type="Pfam" id="PF01172"/>
    </source>
</evidence>
<evidence type="ECO:0000256" key="1">
    <source>
        <dbReference type="SAM" id="MobiDB-lite"/>
    </source>
</evidence>
<evidence type="ECO:0000313" key="4">
    <source>
        <dbReference type="Proteomes" id="UP000194280"/>
    </source>
</evidence>
<keyword evidence="4" id="KW-1185">Reference proteome</keyword>
<feature type="region of interest" description="Disordered" evidence="1">
    <location>
        <begin position="166"/>
        <end position="190"/>
    </location>
</feature>
<reference evidence="3 4" key="1">
    <citation type="submission" date="2017-01" db="EMBL/GenBank/DDBJ databases">
        <title>The recent genome duplication of the halophilic yeast Hortaea werneckii: insights from long-read sequencing.</title>
        <authorList>
            <person name="Sinha S."/>
            <person name="Flibotte S."/>
            <person name="Neira M."/>
            <person name="Lenassi M."/>
            <person name="Gostincar C."/>
            <person name="Stajich J.E."/>
            <person name="Nislow C.E."/>
        </authorList>
    </citation>
    <scope>NUCLEOTIDE SEQUENCE [LARGE SCALE GENOMIC DNA]</scope>
    <source>
        <strain evidence="3 4">EXF-2000</strain>
    </source>
</reference>
<dbReference type="InterPro" id="IPR036786">
    <property type="entry name" value="Ribosome_mat_SBDS_N_sf"/>
</dbReference>
<dbReference type="InterPro" id="IPR019783">
    <property type="entry name" value="SDO1/SBDS_N"/>
</dbReference>
<dbReference type="Gene3D" id="3.30.1250.10">
    <property type="entry name" value="Ribosome maturation protein SBDS, N-terminal domain"/>
    <property type="match status" value="1"/>
</dbReference>
<dbReference type="InParanoid" id="A0A1Z5TE27"/>
<sequence length="190" mass="21432">MTSELDTRHLELRAKASFIFVNIFIHSPLVPLYTHFPIIQYILFLKTVRDPLQPNPPIHHHRTSPIPRHITAHPPTMPRGNEAQCKVHYKGKSDDFIIFVDSAQAVRDWKNDKTIALATVVSGWKVFVTHKHGNHGILDGASKGQLEGEFGTSKDDDVFKHIIENGSIVESEEHGRQGDKNISQGPRMGH</sequence>
<dbReference type="FunCoup" id="A0A1Z5TE27">
    <property type="interactions" value="245"/>
</dbReference>
<accession>A0A1Z5TE27</accession>
<dbReference type="Pfam" id="PF01172">
    <property type="entry name" value="SBDS_N"/>
    <property type="match status" value="1"/>
</dbReference>
<dbReference type="EMBL" id="MUNK01000061">
    <property type="protein sequence ID" value="OTA34299.1"/>
    <property type="molecule type" value="Genomic_DNA"/>
</dbReference>
<protein>
    <recommendedName>
        <fullName evidence="2">Ribosome maturation protein SDO1/SBDS N-terminal domain-containing protein</fullName>
    </recommendedName>
</protein>
<dbReference type="AlphaFoldDB" id="A0A1Z5TE27"/>
<feature type="domain" description="Ribosome maturation protein SDO1/SBDS N-terminal" evidence="2">
    <location>
        <begin position="85"/>
        <end position="174"/>
    </location>
</feature>
<proteinExistence type="predicted"/>
<name>A0A1Z5TE27_HORWE</name>
<organism evidence="3 4">
    <name type="scientific">Hortaea werneckii EXF-2000</name>
    <dbReference type="NCBI Taxonomy" id="1157616"/>
    <lineage>
        <taxon>Eukaryota</taxon>
        <taxon>Fungi</taxon>
        <taxon>Dikarya</taxon>
        <taxon>Ascomycota</taxon>
        <taxon>Pezizomycotina</taxon>
        <taxon>Dothideomycetes</taxon>
        <taxon>Dothideomycetidae</taxon>
        <taxon>Mycosphaerellales</taxon>
        <taxon>Teratosphaeriaceae</taxon>
        <taxon>Hortaea</taxon>
    </lineage>
</organism>
<dbReference type="VEuPathDB" id="FungiDB:BTJ68_05830"/>